<feature type="compositionally biased region" description="Acidic residues" evidence="1">
    <location>
        <begin position="651"/>
        <end position="666"/>
    </location>
</feature>
<dbReference type="Proteomes" id="UP001430848">
    <property type="component" value="Unassembled WGS sequence"/>
</dbReference>
<sequence>MAPHTRFKLAIIRTMRCDFCNKGNVDGVQECQDCNMHFCRKCIESGKLDKDERHRMQQKVIAKLNWNKPPKGRRAAHHRETAASEPVSHERLLKEQRLEARRAERRLRHEARRIGHHHESAPHLQAPQDPRPQQSMGTFPGNGFNVPAGYHEHAGHGQFQYVSAPPGYPPGYAPSPPGYAPSLPAHAMPYGAPSSGPGQPSQHIQHIQHIPHPGYGGLAMPSGPMYGHHFSVNPGMPPRGDPRLHTPPGQPYAHGGYPVPNNFGGYYGGGPPEYTPAPTPPGFPGPGFHQPPSQPQPMYNDRGYVSRGNMPTGQPVSGPGHASGHAFGQPYGGGAFPHAPPPQERQFQPRGREGEPAQGGEAPNFAEPAREARAREPTYQGPAEQPVDSLALQQQQQQQQAWEQEQARQAWEQEQARQAWERQRAQQALQHMWERSQQQAMQQNAQPVAQQWQSQEGEQHKTRPAAQPAAEQASQTPQQPQNQDEQRQERCEEQQSQQRAVRPISEGAAVSATPPSTGPPFTLPPIYFAPQVTAPSITLPPITAPPITLPPITAPPIAVSGFQQTRLPVLAPAPAPDPQPSAPEPDNTGESGRPQRRETCIVPTAVEHAQRPFGIPELARDLFAGRPNHYDETAARWAQSQPVRAKQIREYDEDDYDDDDDDDDATETGIDPDYHCCPPDPPSKGRKRAHSQVSSIDSTLSAELELGQAGPSTTGEVLQELFKDERIARERLEWGESSALEMAAAANTLQGGGRGLVGATGDVCMANDSVIKRRQEELNRKRREEERRAAEPVEKKKSREGDGRGGGDGGSGSGDAAPSGGVGRG</sequence>
<evidence type="ECO:0008006" key="4">
    <source>
        <dbReference type="Google" id="ProtNLM"/>
    </source>
</evidence>
<feature type="region of interest" description="Disordered" evidence="1">
    <location>
        <begin position="751"/>
        <end position="825"/>
    </location>
</feature>
<feature type="compositionally biased region" description="Low complexity" evidence="1">
    <location>
        <begin position="197"/>
        <end position="213"/>
    </location>
</feature>
<feature type="compositionally biased region" description="Pro residues" evidence="1">
    <location>
        <begin position="571"/>
        <end position="583"/>
    </location>
</feature>
<feature type="region of interest" description="Disordered" evidence="1">
    <location>
        <begin position="184"/>
        <end position="522"/>
    </location>
</feature>
<feature type="region of interest" description="Disordered" evidence="1">
    <location>
        <begin position="568"/>
        <end position="614"/>
    </location>
</feature>
<feature type="region of interest" description="Disordered" evidence="1">
    <location>
        <begin position="633"/>
        <end position="717"/>
    </location>
</feature>
<feature type="region of interest" description="Disordered" evidence="1">
    <location>
        <begin position="68"/>
        <end position="95"/>
    </location>
</feature>
<dbReference type="CDD" id="cd19757">
    <property type="entry name" value="Bbox1"/>
    <property type="match status" value="1"/>
</dbReference>
<keyword evidence="3" id="KW-1185">Reference proteome</keyword>
<feature type="region of interest" description="Disordered" evidence="1">
    <location>
        <begin position="113"/>
        <end position="152"/>
    </location>
</feature>
<protein>
    <recommendedName>
        <fullName evidence="4">RING-type domain-containing protein</fullName>
    </recommendedName>
</protein>
<feature type="compositionally biased region" description="Low complexity" evidence="1">
    <location>
        <begin position="255"/>
        <end position="264"/>
    </location>
</feature>
<evidence type="ECO:0000256" key="1">
    <source>
        <dbReference type="SAM" id="MobiDB-lite"/>
    </source>
</evidence>
<feature type="compositionally biased region" description="Low complexity" evidence="1">
    <location>
        <begin position="464"/>
        <end position="483"/>
    </location>
</feature>
<feature type="compositionally biased region" description="Basic and acidic residues" evidence="1">
    <location>
        <begin position="484"/>
        <end position="493"/>
    </location>
</feature>
<comment type="caution">
    <text evidence="2">The sequence shown here is derived from an EMBL/GenBank/DDBJ whole genome shotgun (WGS) entry which is preliminary data.</text>
</comment>
<feature type="compositionally biased region" description="Polar residues" evidence="1">
    <location>
        <begin position="691"/>
        <end position="701"/>
    </location>
</feature>
<proteinExistence type="predicted"/>
<name>A0ABR1PNE6_DIAER</name>
<dbReference type="EMBL" id="JAKNSF020000002">
    <property type="protein sequence ID" value="KAK7741290.1"/>
    <property type="molecule type" value="Genomic_DNA"/>
</dbReference>
<accession>A0ABR1PNE6</accession>
<evidence type="ECO:0000313" key="2">
    <source>
        <dbReference type="EMBL" id="KAK7741290.1"/>
    </source>
</evidence>
<evidence type="ECO:0000313" key="3">
    <source>
        <dbReference type="Proteomes" id="UP001430848"/>
    </source>
</evidence>
<feature type="compositionally biased region" description="Low complexity" evidence="1">
    <location>
        <begin position="437"/>
        <end position="455"/>
    </location>
</feature>
<feature type="compositionally biased region" description="Basic and acidic residues" evidence="1">
    <location>
        <begin position="78"/>
        <end position="95"/>
    </location>
</feature>
<feature type="compositionally biased region" description="Low complexity" evidence="1">
    <location>
        <begin position="390"/>
        <end position="418"/>
    </location>
</feature>
<reference evidence="2 3" key="1">
    <citation type="submission" date="2024-02" db="EMBL/GenBank/DDBJ databases">
        <title>De novo assembly and annotation of 12 fungi associated with fruit tree decline syndrome in Ontario, Canada.</title>
        <authorList>
            <person name="Sulman M."/>
            <person name="Ellouze W."/>
            <person name="Ilyukhin E."/>
        </authorList>
    </citation>
    <scope>NUCLEOTIDE SEQUENCE [LARGE SCALE GENOMIC DNA]</scope>
    <source>
        <strain evidence="2 3">M169</strain>
    </source>
</reference>
<gene>
    <name evidence="2" type="ORF">SLS63_000843</name>
</gene>
<organism evidence="2 3">
    <name type="scientific">Diaporthe eres</name>
    <name type="common">Phomopsis oblonga</name>
    <dbReference type="NCBI Taxonomy" id="83184"/>
    <lineage>
        <taxon>Eukaryota</taxon>
        <taxon>Fungi</taxon>
        <taxon>Dikarya</taxon>
        <taxon>Ascomycota</taxon>
        <taxon>Pezizomycotina</taxon>
        <taxon>Sordariomycetes</taxon>
        <taxon>Sordariomycetidae</taxon>
        <taxon>Diaporthales</taxon>
        <taxon>Diaporthaceae</taxon>
        <taxon>Diaporthe</taxon>
        <taxon>Diaporthe eres species complex</taxon>
    </lineage>
</organism>
<feature type="compositionally biased region" description="Pro residues" evidence="1">
    <location>
        <begin position="273"/>
        <end position="284"/>
    </location>
</feature>
<feature type="compositionally biased region" description="Basic and acidic residues" evidence="1">
    <location>
        <begin position="770"/>
        <end position="805"/>
    </location>
</feature>